<reference evidence="6 7" key="1">
    <citation type="submission" date="2024-01" db="EMBL/GenBank/DDBJ databases">
        <title>novel species in genus Adlercreutzia.</title>
        <authorList>
            <person name="Liu X."/>
        </authorList>
    </citation>
    <scope>NUCLEOTIDE SEQUENCE [LARGE SCALE GENOMIC DNA]</scope>
    <source>
        <strain evidence="6 7">R7</strain>
    </source>
</reference>
<dbReference type="Pfam" id="PF04055">
    <property type="entry name" value="Radical_SAM"/>
    <property type="match status" value="1"/>
</dbReference>
<proteinExistence type="predicted"/>
<gene>
    <name evidence="6" type="ORF">VIN30_07275</name>
</gene>
<sequence>MRFGTHVVRHRPFGVPMIGNVSNGYAIGLTEEGARLCDRLFAEEVSEAEIAEVSGDLLAHLKRGGFAEEACAPGGEAGAPGEAGTAPGALASAYLHVTHHCNLRCVGCYSGVDDRNARVDLPLETLAAMVRRLAAAGVQRLVISGGEPFLRADLPAIAQCAKEAGIGFVDVLTNGTCVGDDALAALAPWADRVAVSFDGVSGASVPHIRRKPLYDMLTDTVRRIREAGIAAHIIPTLHALNIDDAARYCALADELGATVNFSLLSAPSDGAEVAAALPDEEAQAHLARTLLALGSTRPVAVADTPVNTGLCTTVGCGAGCSMVSVSADGDVYPCHMLHDDTFKVGSLVEDDACLRQRRPPACAVEGLPACTDCEIRYLCGGGCRARAFFATGDVRARDPYCALMKTYYQLLFQAMVGSDEERR</sequence>
<evidence type="ECO:0000313" key="7">
    <source>
        <dbReference type="Proteomes" id="UP001349994"/>
    </source>
</evidence>
<organism evidence="6 7">
    <name type="scientific">Adlercreutzia wanghongyangiae</name>
    <dbReference type="NCBI Taxonomy" id="3111451"/>
    <lineage>
        <taxon>Bacteria</taxon>
        <taxon>Bacillati</taxon>
        <taxon>Actinomycetota</taxon>
        <taxon>Coriobacteriia</taxon>
        <taxon>Eggerthellales</taxon>
        <taxon>Eggerthellaceae</taxon>
        <taxon>Adlercreutzia</taxon>
    </lineage>
</organism>
<keyword evidence="7" id="KW-1185">Reference proteome</keyword>
<keyword evidence="1" id="KW-0949">S-adenosyl-L-methionine</keyword>
<comment type="caution">
    <text evidence="6">The sequence shown here is derived from an EMBL/GenBank/DDBJ whole genome shotgun (WGS) entry which is preliminary data.</text>
</comment>
<dbReference type="PANTHER" id="PTHR11228:SF7">
    <property type="entry name" value="PQQA PEPTIDE CYCLASE"/>
    <property type="match status" value="1"/>
</dbReference>
<dbReference type="SFLD" id="SFLDG01067">
    <property type="entry name" value="SPASM/twitch_domain_containing"/>
    <property type="match status" value="1"/>
</dbReference>
<evidence type="ECO:0000256" key="2">
    <source>
        <dbReference type="ARBA" id="ARBA00022723"/>
    </source>
</evidence>
<feature type="domain" description="Radical SAM core" evidence="5">
    <location>
        <begin position="85"/>
        <end position="300"/>
    </location>
</feature>
<evidence type="ECO:0000256" key="4">
    <source>
        <dbReference type="ARBA" id="ARBA00023014"/>
    </source>
</evidence>
<protein>
    <submittedName>
        <fullName evidence="6">Radical SAM protein</fullName>
    </submittedName>
</protein>
<dbReference type="InterPro" id="IPR050377">
    <property type="entry name" value="Radical_SAM_PqqE_MftC-like"/>
</dbReference>
<dbReference type="InterPro" id="IPR058240">
    <property type="entry name" value="rSAM_sf"/>
</dbReference>
<dbReference type="SUPFAM" id="SSF102114">
    <property type="entry name" value="Radical SAM enzymes"/>
    <property type="match status" value="1"/>
</dbReference>
<dbReference type="PROSITE" id="PS51918">
    <property type="entry name" value="RADICAL_SAM"/>
    <property type="match status" value="1"/>
</dbReference>
<dbReference type="PANTHER" id="PTHR11228">
    <property type="entry name" value="RADICAL SAM DOMAIN PROTEIN"/>
    <property type="match status" value="1"/>
</dbReference>
<dbReference type="Proteomes" id="UP001349994">
    <property type="component" value="Unassembled WGS sequence"/>
</dbReference>
<dbReference type="InterPro" id="IPR023885">
    <property type="entry name" value="4Fe4S-binding_SPASM_dom"/>
</dbReference>
<dbReference type="SFLD" id="SFLDS00029">
    <property type="entry name" value="Radical_SAM"/>
    <property type="match status" value="1"/>
</dbReference>
<dbReference type="InterPro" id="IPR007197">
    <property type="entry name" value="rSAM"/>
</dbReference>
<evidence type="ECO:0000256" key="1">
    <source>
        <dbReference type="ARBA" id="ARBA00022691"/>
    </source>
</evidence>
<dbReference type="SFLD" id="SFLDG01386">
    <property type="entry name" value="main_SPASM_domain-containing"/>
    <property type="match status" value="1"/>
</dbReference>
<evidence type="ECO:0000259" key="5">
    <source>
        <dbReference type="PROSITE" id="PS51918"/>
    </source>
</evidence>
<dbReference type="RefSeq" id="WP_338210450.1">
    <property type="nucleotide sequence ID" value="NZ_JAYMFF010000014.1"/>
</dbReference>
<keyword evidence="4" id="KW-0411">Iron-sulfur</keyword>
<dbReference type="EMBL" id="JAYMFF010000014">
    <property type="protein sequence ID" value="MEC4176247.1"/>
    <property type="molecule type" value="Genomic_DNA"/>
</dbReference>
<dbReference type="Gene3D" id="3.20.20.70">
    <property type="entry name" value="Aldolase class I"/>
    <property type="match status" value="1"/>
</dbReference>
<keyword evidence="2" id="KW-0479">Metal-binding</keyword>
<dbReference type="CDD" id="cd01335">
    <property type="entry name" value="Radical_SAM"/>
    <property type="match status" value="1"/>
</dbReference>
<dbReference type="InterPro" id="IPR013785">
    <property type="entry name" value="Aldolase_TIM"/>
</dbReference>
<evidence type="ECO:0000256" key="3">
    <source>
        <dbReference type="ARBA" id="ARBA00023004"/>
    </source>
</evidence>
<dbReference type="InterPro" id="IPR006638">
    <property type="entry name" value="Elp3/MiaA/NifB-like_rSAM"/>
</dbReference>
<dbReference type="NCBIfam" id="TIGR04085">
    <property type="entry name" value="rSAM_more_4Fe4S"/>
    <property type="match status" value="1"/>
</dbReference>
<dbReference type="SMART" id="SM00729">
    <property type="entry name" value="Elp3"/>
    <property type="match status" value="1"/>
</dbReference>
<evidence type="ECO:0000313" key="6">
    <source>
        <dbReference type="EMBL" id="MEC4176247.1"/>
    </source>
</evidence>
<keyword evidence="3" id="KW-0408">Iron</keyword>
<accession>A0ABU6IIG0</accession>
<name>A0ABU6IIG0_9ACTN</name>